<keyword evidence="4" id="KW-1185">Reference proteome</keyword>
<gene>
    <name evidence="3" type="ORF">NCGR_LOCUS32784</name>
</gene>
<evidence type="ECO:0000313" key="3">
    <source>
        <dbReference type="EMBL" id="CAD6248905.1"/>
    </source>
</evidence>
<name>A0A811PYZ7_9POAL</name>
<evidence type="ECO:0000313" key="4">
    <source>
        <dbReference type="Proteomes" id="UP000604825"/>
    </source>
</evidence>
<feature type="compositionally biased region" description="Low complexity" evidence="1">
    <location>
        <begin position="14"/>
        <end position="39"/>
    </location>
</feature>
<keyword evidence="2" id="KW-0812">Transmembrane</keyword>
<proteinExistence type="predicted"/>
<dbReference type="EMBL" id="CAJGYO010000008">
    <property type="protein sequence ID" value="CAD6248905.1"/>
    <property type="molecule type" value="Genomic_DNA"/>
</dbReference>
<dbReference type="Proteomes" id="UP000604825">
    <property type="component" value="Unassembled WGS sequence"/>
</dbReference>
<keyword evidence="2" id="KW-0472">Membrane</keyword>
<organism evidence="3 4">
    <name type="scientific">Miscanthus lutarioriparius</name>
    <dbReference type="NCBI Taxonomy" id="422564"/>
    <lineage>
        <taxon>Eukaryota</taxon>
        <taxon>Viridiplantae</taxon>
        <taxon>Streptophyta</taxon>
        <taxon>Embryophyta</taxon>
        <taxon>Tracheophyta</taxon>
        <taxon>Spermatophyta</taxon>
        <taxon>Magnoliopsida</taxon>
        <taxon>Liliopsida</taxon>
        <taxon>Poales</taxon>
        <taxon>Poaceae</taxon>
        <taxon>PACMAD clade</taxon>
        <taxon>Panicoideae</taxon>
        <taxon>Andropogonodae</taxon>
        <taxon>Andropogoneae</taxon>
        <taxon>Saccharinae</taxon>
        <taxon>Miscanthus</taxon>
    </lineage>
</organism>
<reference evidence="3" key="1">
    <citation type="submission" date="2020-10" db="EMBL/GenBank/DDBJ databases">
        <authorList>
            <person name="Han B."/>
            <person name="Lu T."/>
            <person name="Zhao Q."/>
            <person name="Huang X."/>
            <person name="Zhao Y."/>
        </authorList>
    </citation>
    <scope>NUCLEOTIDE SEQUENCE</scope>
</reference>
<accession>A0A811PYZ7</accession>
<feature type="transmembrane region" description="Helical" evidence="2">
    <location>
        <begin position="221"/>
        <end position="244"/>
    </location>
</feature>
<evidence type="ECO:0000256" key="1">
    <source>
        <dbReference type="SAM" id="MobiDB-lite"/>
    </source>
</evidence>
<evidence type="ECO:0000256" key="2">
    <source>
        <dbReference type="SAM" id="Phobius"/>
    </source>
</evidence>
<dbReference type="AlphaFoldDB" id="A0A811PYZ7"/>
<keyword evidence="2" id="KW-1133">Transmembrane helix</keyword>
<protein>
    <submittedName>
        <fullName evidence="3">Uncharacterized protein</fullName>
    </submittedName>
</protein>
<sequence>MAKPSAAIHTPRPSALRSSSSSTSSCSATRSSVGSTSSSAAASAASKLPVAAATHRDSASNAKVVAKCLVYDDDYFTLPSAAAPAPDAVPEDGLASQGDDLAPLLELPNPDVVSGETSSTSVVSAAVDDALTASADSCVTEVPARADSATNTEADAVLPEDISNALAELRDAGGLSPRSKRLLTALAEAAALELDAPAAAAATTARRLRLRRAGFWGKVRVAVLAATLAAVAVADVALAAYLYARRANEWYGHALLPPT</sequence>
<feature type="region of interest" description="Disordered" evidence="1">
    <location>
        <begin position="1"/>
        <end position="39"/>
    </location>
</feature>
<comment type="caution">
    <text evidence="3">The sequence shown here is derived from an EMBL/GenBank/DDBJ whole genome shotgun (WGS) entry which is preliminary data.</text>
</comment>
<dbReference type="OrthoDB" id="695887at2759"/>
<feature type="region of interest" description="Disordered" evidence="1">
    <location>
        <begin position="87"/>
        <end position="116"/>
    </location>
</feature>